<comment type="similarity">
    <text evidence="1">Belongs to the protein kinase superfamily. CAMK Ser/Thr protein kinase family. CHEK2 subfamily.</text>
</comment>
<dbReference type="GO" id="GO:0004674">
    <property type="term" value="F:protein serine/threonine kinase activity"/>
    <property type="evidence" value="ECO:0007669"/>
    <property type="project" value="UniProtKB-KW"/>
</dbReference>
<dbReference type="InterPro" id="IPR000253">
    <property type="entry name" value="FHA_dom"/>
</dbReference>
<feature type="binding site" evidence="8">
    <location>
        <position position="321"/>
    </location>
    <ligand>
        <name>ATP</name>
        <dbReference type="ChEBI" id="CHEBI:30616"/>
    </ligand>
</feature>
<dbReference type="InterPro" id="IPR008984">
    <property type="entry name" value="SMAD_FHA_dom_sf"/>
</dbReference>
<feature type="compositionally biased region" description="Low complexity" evidence="11">
    <location>
        <begin position="19"/>
        <end position="30"/>
    </location>
</feature>
<evidence type="ECO:0000259" key="12">
    <source>
        <dbReference type="PROSITE" id="PS50006"/>
    </source>
</evidence>
<dbReference type="PROSITE" id="PS00108">
    <property type="entry name" value="PROTEIN_KINASE_ST"/>
    <property type="match status" value="1"/>
</dbReference>
<dbReference type="InterPro" id="IPR008271">
    <property type="entry name" value="Ser/Thr_kinase_AS"/>
</dbReference>
<evidence type="ECO:0000259" key="13">
    <source>
        <dbReference type="PROSITE" id="PS50011"/>
    </source>
</evidence>
<keyword evidence="4 8" id="KW-0547">Nucleotide-binding</keyword>
<feature type="domain" description="Protein kinase" evidence="13">
    <location>
        <begin position="167"/>
        <end position="445"/>
    </location>
</feature>
<evidence type="ECO:0000256" key="7">
    <source>
        <dbReference type="PIRSR" id="PIRSR630616-1"/>
    </source>
</evidence>
<feature type="region of interest" description="Disordered" evidence="11">
    <location>
        <begin position="1"/>
        <end position="34"/>
    </location>
</feature>
<feature type="region of interest" description="Disordered" evidence="11">
    <location>
        <begin position="458"/>
        <end position="680"/>
    </location>
</feature>
<dbReference type="PROSITE" id="PS50011">
    <property type="entry name" value="PROTEIN_KINASE_DOM"/>
    <property type="match status" value="1"/>
</dbReference>
<sequence length="680" mass="75053">MMEPPPSSVPDVMAMDEPQQTTQNTQQATQPDSEEWTAEMDRHLWGFLFPCNPTTITRIDFARTKTEYRLGRDRTNDVVFSGKKVSNFHCEITFQNDETIKVQDKSSNGTYINGEKIGKGQYALLKDGNEIAFGTAQPQTGDQGREDYRFMFRSTATQQKDGLYTHYDLVKELGKGSFATVMLAVNKRTGIDYAVKIIHHSKLRAHSTPNPDALVSPTDSQKWAREISIMETLAHENICQLKEVFFGPSTINLVLEYVNGGDLLDHILKHGGISEDGSRDITYQLCGAMAYIHNKGITHRDLKPENVLITADIPPKVKVADFGLAKMVDSYTMLRTMCGTPSYLAPEVVLQVNQQGYQQVVDSWSVGVIVFSMLTNVAPFRTLTDVQEAGEPVNMRQQVIHRSVQWECLMDKRVSNECTDFIRRLLQNDPKKRLKMTVAHTHPWLHGHSHEEYALRFRAGPSNGNASGGDGGGNGAGGSGPSIDGDASMQSAVPDASMEDVSQPESMPGAFDSTRLHRRSNVLTYAQEEPDAAPAILAPSQEMMDSATAEEQRFYNANSRPKKRKEIPFDGSLTPIPDDREDDEERAAVNGIEDLSMAEIASNSARSPSPPLTRAKRARPATSSPPKSQKARGKKPQVDDENGSPAPSSSEGRPRRSTRLHNASPSPQKAPKARGKAARG</sequence>
<evidence type="ECO:0000256" key="8">
    <source>
        <dbReference type="PIRSR" id="PIRSR630616-2"/>
    </source>
</evidence>
<dbReference type="GO" id="GO:0005524">
    <property type="term" value="F:ATP binding"/>
    <property type="evidence" value="ECO:0007669"/>
    <property type="project" value="UniProtKB-UniRule"/>
</dbReference>
<keyword evidence="2" id="KW-0723">Serine/threonine-protein kinase</keyword>
<feature type="binding site" evidence="8">
    <location>
        <begin position="305"/>
        <end position="306"/>
    </location>
    <ligand>
        <name>ATP</name>
        <dbReference type="ChEBI" id="CHEBI:30616"/>
    </ligand>
</feature>
<dbReference type="Gene3D" id="1.10.510.10">
    <property type="entry name" value="Transferase(Phosphotransferase) domain 1"/>
    <property type="match status" value="1"/>
</dbReference>
<organism evidence="14 15">
    <name type="scientific">Antrodiella citrinella</name>
    <dbReference type="NCBI Taxonomy" id="2447956"/>
    <lineage>
        <taxon>Eukaryota</taxon>
        <taxon>Fungi</taxon>
        <taxon>Dikarya</taxon>
        <taxon>Basidiomycota</taxon>
        <taxon>Agaricomycotina</taxon>
        <taxon>Agaricomycetes</taxon>
        <taxon>Polyporales</taxon>
        <taxon>Steccherinaceae</taxon>
        <taxon>Antrodiella</taxon>
    </lineage>
</organism>
<keyword evidence="3" id="KW-0808">Transferase</keyword>
<evidence type="ECO:0000256" key="1">
    <source>
        <dbReference type="ARBA" id="ARBA00005575"/>
    </source>
</evidence>
<dbReference type="SUPFAM" id="SSF56112">
    <property type="entry name" value="Protein kinase-like (PK-like)"/>
    <property type="match status" value="1"/>
</dbReference>
<dbReference type="Proteomes" id="UP000308730">
    <property type="component" value="Unassembled WGS sequence"/>
</dbReference>
<gene>
    <name evidence="14" type="ORF">EUX98_g5407</name>
</gene>
<feature type="compositionally biased region" description="Basic residues" evidence="11">
    <location>
        <begin position="671"/>
        <end position="680"/>
    </location>
</feature>
<evidence type="ECO:0000313" key="14">
    <source>
        <dbReference type="EMBL" id="THH28784.1"/>
    </source>
</evidence>
<dbReference type="SMART" id="SM00240">
    <property type="entry name" value="FHA"/>
    <property type="match status" value="1"/>
</dbReference>
<keyword evidence="6 8" id="KW-0067">ATP-binding</keyword>
<evidence type="ECO:0000256" key="4">
    <source>
        <dbReference type="ARBA" id="ARBA00022741"/>
    </source>
</evidence>
<feature type="domain" description="FHA" evidence="12">
    <location>
        <begin position="68"/>
        <end position="117"/>
    </location>
</feature>
<feature type="active site" description="Proton acceptor" evidence="7">
    <location>
        <position position="301"/>
    </location>
</feature>
<dbReference type="InterPro" id="IPR011009">
    <property type="entry name" value="Kinase-like_dom_sf"/>
</dbReference>
<name>A0A4S4MRI9_9APHY</name>
<accession>A0A4S4MRI9</accession>
<evidence type="ECO:0000256" key="2">
    <source>
        <dbReference type="ARBA" id="ARBA00022527"/>
    </source>
</evidence>
<dbReference type="SMART" id="SM00220">
    <property type="entry name" value="S_TKc"/>
    <property type="match status" value="1"/>
</dbReference>
<dbReference type="Pfam" id="PF00069">
    <property type="entry name" value="Pkinase"/>
    <property type="match status" value="1"/>
</dbReference>
<protein>
    <submittedName>
        <fullName evidence="14">Uncharacterized protein</fullName>
    </submittedName>
</protein>
<dbReference type="PROSITE" id="PS50006">
    <property type="entry name" value="FHA_DOMAIN"/>
    <property type="match status" value="1"/>
</dbReference>
<evidence type="ECO:0000256" key="11">
    <source>
        <dbReference type="SAM" id="MobiDB-lite"/>
    </source>
</evidence>
<feature type="binding site" evidence="8 10">
    <location>
        <position position="196"/>
    </location>
    <ligand>
        <name>ATP</name>
        <dbReference type="ChEBI" id="CHEBI:30616"/>
    </ligand>
</feature>
<dbReference type="SUPFAM" id="SSF49879">
    <property type="entry name" value="SMAD/FHA domain"/>
    <property type="match status" value="1"/>
</dbReference>
<evidence type="ECO:0000256" key="3">
    <source>
        <dbReference type="ARBA" id="ARBA00022679"/>
    </source>
</evidence>
<dbReference type="Pfam" id="PF00498">
    <property type="entry name" value="FHA"/>
    <property type="match status" value="1"/>
</dbReference>
<dbReference type="EMBL" id="SGPM01000158">
    <property type="protein sequence ID" value="THH28784.1"/>
    <property type="molecule type" value="Genomic_DNA"/>
</dbReference>
<dbReference type="PROSITE" id="PS00107">
    <property type="entry name" value="PROTEIN_KINASE_ATP"/>
    <property type="match status" value="1"/>
</dbReference>
<keyword evidence="15" id="KW-1185">Reference proteome</keyword>
<evidence type="ECO:0000256" key="5">
    <source>
        <dbReference type="ARBA" id="ARBA00022777"/>
    </source>
</evidence>
<proteinExistence type="inferred from homology"/>
<comment type="caution">
    <text evidence="14">The sequence shown here is derived from an EMBL/GenBank/DDBJ whole genome shotgun (WGS) entry which is preliminary data.</text>
</comment>
<evidence type="ECO:0000313" key="15">
    <source>
        <dbReference type="Proteomes" id="UP000308730"/>
    </source>
</evidence>
<dbReference type="OrthoDB" id="10252171at2759"/>
<evidence type="ECO:0000256" key="10">
    <source>
        <dbReference type="PROSITE-ProRule" id="PRU10141"/>
    </source>
</evidence>
<evidence type="ECO:0000256" key="9">
    <source>
        <dbReference type="PIRSR" id="PIRSR630616-3"/>
    </source>
</evidence>
<dbReference type="InterPro" id="IPR017441">
    <property type="entry name" value="Protein_kinase_ATP_BS"/>
</dbReference>
<evidence type="ECO:0000256" key="6">
    <source>
        <dbReference type="ARBA" id="ARBA00022840"/>
    </source>
</evidence>
<dbReference type="InterPro" id="IPR030616">
    <property type="entry name" value="Aur-like"/>
</dbReference>
<dbReference type="AlphaFoldDB" id="A0A4S4MRI9"/>
<dbReference type="InterPro" id="IPR000719">
    <property type="entry name" value="Prot_kinase_dom"/>
</dbReference>
<dbReference type="PANTHER" id="PTHR24350">
    <property type="entry name" value="SERINE/THREONINE-PROTEIN KINASE IAL-RELATED"/>
    <property type="match status" value="1"/>
</dbReference>
<feature type="cross-link" description="Glycyl lysine isopeptide (Lys-Gly) (interchain with G-Cter in SUMO2)" evidence="9">
    <location>
        <position position="303"/>
    </location>
</feature>
<keyword evidence="5" id="KW-0418">Kinase</keyword>
<feature type="compositionally biased region" description="Gly residues" evidence="11">
    <location>
        <begin position="466"/>
        <end position="480"/>
    </location>
</feature>
<dbReference type="Gene3D" id="2.60.200.20">
    <property type="match status" value="1"/>
</dbReference>
<dbReference type="FunFam" id="1.10.510.10:FF:000571">
    <property type="entry name" value="Maternal embryonic leucine zipper kinase"/>
    <property type="match status" value="1"/>
</dbReference>
<reference evidence="14 15" key="1">
    <citation type="submission" date="2019-02" db="EMBL/GenBank/DDBJ databases">
        <title>Genome sequencing of the rare red list fungi Antrodiella citrinella (Flaviporus citrinellus).</title>
        <authorList>
            <person name="Buettner E."/>
            <person name="Kellner H."/>
        </authorList>
    </citation>
    <scope>NUCLEOTIDE SEQUENCE [LARGE SCALE GENOMIC DNA]</scope>
    <source>
        <strain evidence="14 15">DSM 108506</strain>
    </source>
</reference>